<dbReference type="STRING" id="485913.Krac_8401"/>
<dbReference type="AlphaFoldDB" id="D6TMS7"/>
<reference evidence="4 5" key="1">
    <citation type="journal article" date="2011" name="Stand. Genomic Sci.">
        <title>Non-contiguous finished genome sequence and contextual data of the filamentous soil bacterium Ktedonobacter racemifer type strain (SOSP1-21).</title>
        <authorList>
            <person name="Chang Y.J."/>
            <person name="Land M."/>
            <person name="Hauser L."/>
            <person name="Chertkov O."/>
            <person name="Del Rio T.G."/>
            <person name="Nolan M."/>
            <person name="Copeland A."/>
            <person name="Tice H."/>
            <person name="Cheng J.F."/>
            <person name="Lucas S."/>
            <person name="Han C."/>
            <person name="Goodwin L."/>
            <person name="Pitluck S."/>
            <person name="Ivanova N."/>
            <person name="Ovchinikova G."/>
            <person name="Pati A."/>
            <person name="Chen A."/>
            <person name="Palaniappan K."/>
            <person name="Mavromatis K."/>
            <person name="Liolios K."/>
            <person name="Brettin T."/>
            <person name="Fiebig A."/>
            <person name="Rohde M."/>
            <person name="Abt B."/>
            <person name="Goker M."/>
            <person name="Detter J.C."/>
            <person name="Woyke T."/>
            <person name="Bristow J."/>
            <person name="Eisen J.A."/>
            <person name="Markowitz V."/>
            <person name="Hugenholtz P."/>
            <person name="Kyrpides N.C."/>
            <person name="Klenk H.P."/>
            <person name="Lapidus A."/>
        </authorList>
    </citation>
    <scope>NUCLEOTIDE SEQUENCE [LARGE SCALE GENOMIC DNA]</scope>
    <source>
        <strain evidence="5">DSM 44963</strain>
    </source>
</reference>
<dbReference type="InterPro" id="IPR050109">
    <property type="entry name" value="HTH-type_TetR-like_transc_reg"/>
</dbReference>
<dbReference type="Gene3D" id="1.10.357.10">
    <property type="entry name" value="Tetracycline Repressor, domain 2"/>
    <property type="match status" value="1"/>
</dbReference>
<evidence type="ECO:0000256" key="2">
    <source>
        <dbReference type="PROSITE-ProRule" id="PRU00335"/>
    </source>
</evidence>
<evidence type="ECO:0000313" key="4">
    <source>
        <dbReference type="EMBL" id="EFH87077.1"/>
    </source>
</evidence>
<name>D6TMS7_KTERA</name>
<organism evidence="4 5">
    <name type="scientific">Ktedonobacter racemifer DSM 44963</name>
    <dbReference type="NCBI Taxonomy" id="485913"/>
    <lineage>
        <taxon>Bacteria</taxon>
        <taxon>Bacillati</taxon>
        <taxon>Chloroflexota</taxon>
        <taxon>Ktedonobacteria</taxon>
        <taxon>Ktedonobacterales</taxon>
        <taxon>Ktedonobacteraceae</taxon>
        <taxon>Ktedonobacter</taxon>
    </lineage>
</organism>
<dbReference type="PANTHER" id="PTHR30055:SF226">
    <property type="entry name" value="HTH-TYPE TRANSCRIPTIONAL REGULATOR PKSA"/>
    <property type="match status" value="1"/>
</dbReference>
<dbReference type="InterPro" id="IPR001647">
    <property type="entry name" value="HTH_TetR"/>
</dbReference>
<evidence type="ECO:0000256" key="1">
    <source>
        <dbReference type="ARBA" id="ARBA00023125"/>
    </source>
</evidence>
<dbReference type="Pfam" id="PF00440">
    <property type="entry name" value="TetR_N"/>
    <property type="match status" value="1"/>
</dbReference>
<sequence length="203" mass="22809">MARTPKVVEDRREQLLDAAIRVFARKGFSRATNKDIAHEADVTSGLIYHYFESKEALLQAVLEERSPLGLLRSLSLQVMELPPAQFLPLLVLQILQLVEGEQFVQIIRVMLPEILHNASALPVAPNVLQQAVNMLARYLDQQMEQGNLRRLEDNRLAAQALIGSVIGFVLRRQIFLDSQALAYSQEQVANTIADIFLQGLLPD</sequence>
<keyword evidence="1 2" id="KW-0238">DNA-binding</keyword>
<dbReference type="PRINTS" id="PR00455">
    <property type="entry name" value="HTHTETR"/>
</dbReference>
<feature type="DNA-binding region" description="H-T-H motif" evidence="2">
    <location>
        <begin position="32"/>
        <end position="51"/>
    </location>
</feature>
<dbReference type="GO" id="GO:0000976">
    <property type="term" value="F:transcription cis-regulatory region binding"/>
    <property type="evidence" value="ECO:0007669"/>
    <property type="project" value="TreeGrafter"/>
</dbReference>
<dbReference type="eggNOG" id="COG1309">
    <property type="taxonomic scope" value="Bacteria"/>
</dbReference>
<proteinExistence type="predicted"/>
<dbReference type="RefSeq" id="WP_007911921.1">
    <property type="nucleotide sequence ID" value="NZ_ADVG01000002.1"/>
</dbReference>
<evidence type="ECO:0000259" key="3">
    <source>
        <dbReference type="PROSITE" id="PS50977"/>
    </source>
</evidence>
<dbReference type="SUPFAM" id="SSF48498">
    <property type="entry name" value="Tetracyclin repressor-like, C-terminal domain"/>
    <property type="match status" value="1"/>
</dbReference>
<dbReference type="PROSITE" id="PS50977">
    <property type="entry name" value="HTH_TETR_2"/>
    <property type="match status" value="1"/>
</dbReference>
<dbReference type="InterPro" id="IPR009057">
    <property type="entry name" value="Homeodomain-like_sf"/>
</dbReference>
<dbReference type="InterPro" id="IPR036271">
    <property type="entry name" value="Tet_transcr_reg_TetR-rel_C_sf"/>
</dbReference>
<dbReference type="SUPFAM" id="SSF46689">
    <property type="entry name" value="Homeodomain-like"/>
    <property type="match status" value="1"/>
</dbReference>
<dbReference type="EMBL" id="ADVG01000002">
    <property type="protein sequence ID" value="EFH87077.1"/>
    <property type="molecule type" value="Genomic_DNA"/>
</dbReference>
<evidence type="ECO:0000313" key="5">
    <source>
        <dbReference type="Proteomes" id="UP000004508"/>
    </source>
</evidence>
<dbReference type="OrthoDB" id="9814200at2"/>
<dbReference type="GO" id="GO:0003700">
    <property type="term" value="F:DNA-binding transcription factor activity"/>
    <property type="evidence" value="ECO:0007669"/>
    <property type="project" value="TreeGrafter"/>
</dbReference>
<protein>
    <submittedName>
        <fullName evidence="4">Transcriptional regulator, TetR family</fullName>
    </submittedName>
</protein>
<comment type="caution">
    <text evidence="4">The sequence shown here is derived from an EMBL/GenBank/DDBJ whole genome shotgun (WGS) entry which is preliminary data.</text>
</comment>
<gene>
    <name evidence="4" type="ORF">Krac_8401</name>
</gene>
<dbReference type="Proteomes" id="UP000004508">
    <property type="component" value="Unassembled WGS sequence"/>
</dbReference>
<dbReference type="InterPro" id="IPR039536">
    <property type="entry name" value="TetR_C_Proteobacteria"/>
</dbReference>
<dbReference type="Pfam" id="PF14246">
    <property type="entry name" value="TetR_C_7"/>
    <property type="match status" value="1"/>
</dbReference>
<feature type="domain" description="HTH tetR-type" evidence="3">
    <location>
        <begin position="9"/>
        <end position="69"/>
    </location>
</feature>
<dbReference type="InParanoid" id="D6TMS7"/>
<dbReference type="FunCoup" id="D6TMS7">
    <property type="interactions" value="21"/>
</dbReference>
<dbReference type="PANTHER" id="PTHR30055">
    <property type="entry name" value="HTH-TYPE TRANSCRIPTIONAL REGULATOR RUTR"/>
    <property type="match status" value="1"/>
</dbReference>
<accession>D6TMS7</accession>
<keyword evidence="5" id="KW-1185">Reference proteome</keyword>